<gene>
    <name evidence="5" type="ORF">DU504_13305</name>
</gene>
<dbReference type="PANTHER" id="PTHR47429">
    <property type="entry name" value="PROTEIN TWIN LOV 1"/>
    <property type="match status" value="1"/>
</dbReference>
<accession>A0A368NC81</accession>
<dbReference type="Proteomes" id="UP000252189">
    <property type="component" value="Unassembled WGS sequence"/>
</dbReference>
<evidence type="ECO:0000256" key="3">
    <source>
        <dbReference type="ARBA" id="ARBA00022991"/>
    </source>
</evidence>
<dbReference type="CDD" id="cd00130">
    <property type="entry name" value="PAS"/>
    <property type="match status" value="1"/>
</dbReference>
<dbReference type="RefSeq" id="WP_114449832.1">
    <property type="nucleotide sequence ID" value="NZ_QPHM01000001.1"/>
</dbReference>
<reference evidence="5 6" key="1">
    <citation type="submission" date="2018-07" db="EMBL/GenBank/DDBJ databases">
        <title>Genome sequences of Haloplanus salinus JCM 18368T.</title>
        <authorList>
            <person name="Kim Y.B."/>
            <person name="Roh S.W."/>
        </authorList>
    </citation>
    <scope>NUCLEOTIDE SEQUENCE [LARGE SCALE GENOMIC DNA]</scope>
    <source>
        <strain evidence="5 6">JCM 18368</strain>
    </source>
</reference>
<evidence type="ECO:0000259" key="4">
    <source>
        <dbReference type="Pfam" id="PF13426"/>
    </source>
</evidence>
<dbReference type="OrthoDB" id="8127at2157"/>
<dbReference type="SMART" id="SM00086">
    <property type="entry name" value="PAC"/>
    <property type="match status" value="1"/>
</dbReference>
<dbReference type="Pfam" id="PF13426">
    <property type="entry name" value="PAS_9"/>
    <property type="match status" value="1"/>
</dbReference>
<comment type="caution">
    <text evidence="5">The sequence shown here is derived from an EMBL/GenBank/DDBJ whole genome shotgun (WGS) entry which is preliminary data.</text>
</comment>
<keyword evidence="2" id="KW-0288">FMN</keyword>
<feature type="domain" description="PAS" evidence="4">
    <location>
        <begin position="87"/>
        <end position="175"/>
    </location>
</feature>
<dbReference type="Gene3D" id="3.30.450.20">
    <property type="entry name" value="PAS domain"/>
    <property type="match status" value="1"/>
</dbReference>
<evidence type="ECO:0000313" key="6">
    <source>
        <dbReference type="Proteomes" id="UP000252189"/>
    </source>
</evidence>
<keyword evidence="3" id="KW-0157">Chromophore</keyword>
<dbReference type="InterPro" id="IPR000014">
    <property type="entry name" value="PAS"/>
</dbReference>
<dbReference type="EMBL" id="QPHM01000001">
    <property type="protein sequence ID" value="RCU48197.1"/>
    <property type="molecule type" value="Genomic_DNA"/>
</dbReference>
<proteinExistence type="predicted"/>
<keyword evidence="1" id="KW-0285">Flavoprotein</keyword>
<name>A0A368NC81_9EURY</name>
<dbReference type="AlphaFoldDB" id="A0A368NC81"/>
<evidence type="ECO:0000313" key="5">
    <source>
        <dbReference type="EMBL" id="RCU48197.1"/>
    </source>
</evidence>
<keyword evidence="6" id="KW-1185">Reference proteome</keyword>
<dbReference type="InterPro" id="IPR035965">
    <property type="entry name" value="PAS-like_dom_sf"/>
</dbReference>
<protein>
    <submittedName>
        <fullName evidence="5">PAS domain-containing protein</fullName>
    </submittedName>
</protein>
<dbReference type="InterPro" id="IPR001610">
    <property type="entry name" value="PAC"/>
</dbReference>
<dbReference type="SUPFAM" id="SSF55785">
    <property type="entry name" value="PYP-like sensor domain (PAS domain)"/>
    <property type="match status" value="1"/>
</dbReference>
<evidence type="ECO:0000256" key="2">
    <source>
        <dbReference type="ARBA" id="ARBA00022643"/>
    </source>
</evidence>
<sequence>MERQPTPRPAIRAALREALTADRESFRGTVGRLADEHGFDAERLATDPETFDCPDAVGSIDPPARRLVWRAWTLEDAPLGVVLTGAAYHDNPLLYANRTTRRLTGYSLPALSGENLRRLQGPGTDPETVDGLRDALRGWNEVTVDLRNYRADGTPFTNRVTLVPVPDDTGTVQHWFGLQAAVPEP</sequence>
<organism evidence="5 6">
    <name type="scientific">Haloplanus salinus</name>
    <dbReference type="NCBI Taxonomy" id="1126245"/>
    <lineage>
        <taxon>Archaea</taxon>
        <taxon>Methanobacteriati</taxon>
        <taxon>Methanobacteriota</taxon>
        <taxon>Stenosarchaea group</taxon>
        <taxon>Halobacteria</taxon>
        <taxon>Halobacteriales</taxon>
        <taxon>Haloferacaceae</taxon>
        <taxon>Haloplanus</taxon>
    </lineage>
</organism>
<dbReference type="PANTHER" id="PTHR47429:SF2">
    <property type="entry name" value="PROTEIN TWIN LOV 1"/>
    <property type="match status" value="1"/>
</dbReference>
<evidence type="ECO:0000256" key="1">
    <source>
        <dbReference type="ARBA" id="ARBA00022630"/>
    </source>
</evidence>
<dbReference type="NCBIfam" id="TIGR00229">
    <property type="entry name" value="sensory_box"/>
    <property type="match status" value="1"/>
</dbReference>